<dbReference type="Proteomes" id="UP000241193">
    <property type="component" value="Unassembled WGS sequence"/>
</dbReference>
<evidence type="ECO:0000313" key="2">
    <source>
        <dbReference type="EMBL" id="PTD95592.1"/>
    </source>
</evidence>
<gene>
    <name evidence="2" type="ORF">C8261_14170</name>
</gene>
<dbReference type="InterPro" id="IPR002716">
    <property type="entry name" value="PIN_dom"/>
</dbReference>
<dbReference type="SUPFAM" id="SSF88723">
    <property type="entry name" value="PIN domain-like"/>
    <property type="match status" value="1"/>
</dbReference>
<protein>
    <submittedName>
        <fullName evidence="2">Putative toxin-antitoxin system toxin component, PIN family</fullName>
    </submittedName>
</protein>
<dbReference type="PANTHER" id="PTHR34610">
    <property type="entry name" value="SSL7007 PROTEIN"/>
    <property type="match status" value="1"/>
</dbReference>
<evidence type="ECO:0000259" key="1">
    <source>
        <dbReference type="Pfam" id="PF13470"/>
    </source>
</evidence>
<dbReference type="PANTHER" id="PTHR34610:SF3">
    <property type="entry name" value="SSL7007 PROTEIN"/>
    <property type="match status" value="1"/>
</dbReference>
<dbReference type="RefSeq" id="WP_107494374.1">
    <property type="nucleotide sequence ID" value="NZ_PZKC01000012.1"/>
</dbReference>
<organism evidence="2 3">
    <name type="scientific">Pseudothauera lacus</name>
    <dbReference type="NCBI Taxonomy" id="2136175"/>
    <lineage>
        <taxon>Bacteria</taxon>
        <taxon>Pseudomonadati</taxon>
        <taxon>Pseudomonadota</taxon>
        <taxon>Betaproteobacteria</taxon>
        <taxon>Rhodocyclales</taxon>
        <taxon>Zoogloeaceae</taxon>
        <taxon>Pseudothauera</taxon>
    </lineage>
</organism>
<dbReference type="OrthoDB" id="9802272at2"/>
<reference evidence="2 3" key="1">
    <citation type="submission" date="2018-03" db="EMBL/GenBank/DDBJ databases">
        <authorList>
            <person name="Keele B.F."/>
        </authorList>
    </citation>
    <scope>NUCLEOTIDE SEQUENCE [LARGE SCALE GENOMIC DNA]</scope>
    <source>
        <strain evidence="2 3">D20</strain>
    </source>
</reference>
<dbReference type="InterPro" id="IPR002850">
    <property type="entry name" value="PIN_toxin-like"/>
</dbReference>
<reference evidence="2 3" key="2">
    <citation type="submission" date="2018-04" db="EMBL/GenBank/DDBJ databases">
        <title>Thauera lacus sp. nov., isolated from an saline lake in Inner Mongolia, China.</title>
        <authorList>
            <person name="Liang Q.-Y."/>
        </authorList>
    </citation>
    <scope>NUCLEOTIDE SEQUENCE [LARGE SCALE GENOMIC DNA]</scope>
    <source>
        <strain evidence="2 3">D20</strain>
    </source>
</reference>
<evidence type="ECO:0000313" key="3">
    <source>
        <dbReference type="Proteomes" id="UP000241193"/>
    </source>
</evidence>
<accession>A0A2T4ICT4</accession>
<name>A0A2T4ICT4_9RHOO</name>
<dbReference type="NCBIfam" id="TIGR00305">
    <property type="entry name" value="putative toxin-antitoxin system toxin component, PIN family"/>
    <property type="match status" value="1"/>
</dbReference>
<sequence length="140" mass="15813">MSELIVLDTNTVMALWLFEDPRLVPLRTAIETGAVHLACRADAIEELRRVLAYRQFGVAAERQRALLDAYLARVRMAPEPAPEAPALPQCRDPDDQKFLEIARDAAAAALLTRDKQLLRLARHRLLRPLYRICTPDGFTP</sequence>
<keyword evidence="3" id="KW-1185">Reference proteome</keyword>
<dbReference type="AlphaFoldDB" id="A0A2T4ICT4"/>
<proteinExistence type="predicted"/>
<feature type="domain" description="PIN" evidence="1">
    <location>
        <begin position="5"/>
        <end position="115"/>
    </location>
</feature>
<dbReference type="Pfam" id="PF13470">
    <property type="entry name" value="PIN_3"/>
    <property type="match status" value="1"/>
</dbReference>
<comment type="caution">
    <text evidence="2">The sequence shown here is derived from an EMBL/GenBank/DDBJ whole genome shotgun (WGS) entry which is preliminary data.</text>
</comment>
<dbReference type="EMBL" id="PZKC01000012">
    <property type="protein sequence ID" value="PTD95592.1"/>
    <property type="molecule type" value="Genomic_DNA"/>
</dbReference>
<dbReference type="InterPro" id="IPR029060">
    <property type="entry name" value="PIN-like_dom_sf"/>
</dbReference>